<keyword evidence="1" id="KW-0812">Transmembrane</keyword>
<comment type="caution">
    <text evidence="2">The sequence shown here is derived from an EMBL/GenBank/DDBJ whole genome shotgun (WGS) entry which is preliminary data.</text>
</comment>
<feature type="transmembrane region" description="Helical" evidence="1">
    <location>
        <begin position="20"/>
        <end position="41"/>
    </location>
</feature>
<evidence type="ECO:0000256" key="1">
    <source>
        <dbReference type="SAM" id="Phobius"/>
    </source>
</evidence>
<dbReference type="Proteomes" id="UP001243009">
    <property type="component" value="Unassembled WGS sequence"/>
</dbReference>
<keyword evidence="1" id="KW-0472">Membrane</keyword>
<keyword evidence="3" id="KW-1185">Reference proteome</keyword>
<evidence type="ECO:0000313" key="3">
    <source>
        <dbReference type="Proteomes" id="UP001243009"/>
    </source>
</evidence>
<dbReference type="RefSeq" id="WP_305104972.1">
    <property type="nucleotide sequence ID" value="NZ_JAUTWS010000015.1"/>
</dbReference>
<organism evidence="2 3">
    <name type="scientific">Paracraurococcus lichenis</name>
    <dbReference type="NCBI Taxonomy" id="3064888"/>
    <lineage>
        <taxon>Bacteria</taxon>
        <taxon>Pseudomonadati</taxon>
        <taxon>Pseudomonadota</taxon>
        <taxon>Alphaproteobacteria</taxon>
        <taxon>Acetobacterales</taxon>
        <taxon>Roseomonadaceae</taxon>
        <taxon>Paracraurococcus</taxon>
    </lineage>
</organism>
<evidence type="ECO:0000313" key="2">
    <source>
        <dbReference type="EMBL" id="MDO9710112.1"/>
    </source>
</evidence>
<accession>A0ABT9E1Y3</accession>
<name>A0ABT9E1Y3_9PROT</name>
<protein>
    <submittedName>
        <fullName evidence="2">Uncharacterized protein</fullName>
    </submittedName>
</protein>
<proteinExistence type="predicted"/>
<reference evidence="2 3" key="1">
    <citation type="submission" date="2023-08" db="EMBL/GenBank/DDBJ databases">
        <title>The draft genome sequence of Paracraurococcus sp. LOR1-02.</title>
        <authorList>
            <person name="Kingkaew E."/>
            <person name="Tanasupawat S."/>
        </authorList>
    </citation>
    <scope>NUCLEOTIDE SEQUENCE [LARGE SCALE GENOMIC DNA]</scope>
    <source>
        <strain evidence="2 3">LOR1-02</strain>
    </source>
</reference>
<sequence>MLDTKSATPNNHRGRDIYDWMVFFVAVLALIAASAATWFTWEQASVARDQEVRSLRAYVTLTVEPDTLSNERGVPRVKITAENLGQTPAYRLDFGASLYIKEFAAKGPINNKSENNCKYILSNNLIGSALGKGLVSQFNVFSFSGYTKEEQAIVDTGAYTVQVIAQACYRDTFGITRSVIICRNWYAGWNRVVACPDHYDEYD</sequence>
<dbReference type="EMBL" id="JAUTWS010000015">
    <property type="protein sequence ID" value="MDO9710112.1"/>
    <property type="molecule type" value="Genomic_DNA"/>
</dbReference>
<keyword evidence="1" id="KW-1133">Transmembrane helix</keyword>
<gene>
    <name evidence="2" type="ORF">Q7A36_17295</name>
</gene>